<dbReference type="AlphaFoldDB" id="A0A9P7YMA4"/>
<evidence type="ECO:0000313" key="2">
    <source>
        <dbReference type="EMBL" id="KAG9235685.1"/>
    </source>
</evidence>
<protein>
    <recommendedName>
        <fullName evidence="1">2EXR domain-containing protein</fullName>
    </recommendedName>
</protein>
<sequence length="261" mass="29029">MSEVLNSGLAMLSIENESADSQDNPSSAIVDPTIGAPHPVGETLATTEDHNTSTFPGLPLLPIELQLAIWGIFIPQRNKIIVDATAIVNAGVRMYCYTSPSTPCELLATCHVSRNVAIQSYPNFITSHGSERKIRFNGYHDIMMVVPHGSFPAETPGSRNPHFRNYSSFGIVRNLLFKRSNGARIISPIWLASMIRGQNYSGKLHIMYLGIDSEDSGADGKVFTFVSWDQHLLEDWKNQIGDLLRYGDMPRVEYVELSRNF</sequence>
<feature type="domain" description="2EXR" evidence="1">
    <location>
        <begin position="55"/>
        <end position="143"/>
    </location>
</feature>
<name>A0A9P7YMA4_9HELO</name>
<dbReference type="Proteomes" id="UP000824998">
    <property type="component" value="Unassembled WGS sequence"/>
</dbReference>
<keyword evidence="3" id="KW-1185">Reference proteome</keyword>
<dbReference type="Pfam" id="PF20150">
    <property type="entry name" value="2EXR"/>
    <property type="match status" value="1"/>
</dbReference>
<accession>A0A9P7YMA4</accession>
<reference evidence="2" key="1">
    <citation type="journal article" date="2021" name="IMA Fungus">
        <title>Genomic characterization of three marine fungi, including Emericellopsis atlantica sp. nov. with signatures of a generalist lifestyle and marine biomass degradation.</title>
        <authorList>
            <person name="Hagestad O.C."/>
            <person name="Hou L."/>
            <person name="Andersen J.H."/>
            <person name="Hansen E.H."/>
            <person name="Altermark B."/>
            <person name="Li C."/>
            <person name="Kuhnert E."/>
            <person name="Cox R.J."/>
            <person name="Crous P.W."/>
            <person name="Spatafora J.W."/>
            <person name="Lail K."/>
            <person name="Amirebrahimi M."/>
            <person name="Lipzen A."/>
            <person name="Pangilinan J."/>
            <person name="Andreopoulos W."/>
            <person name="Hayes R.D."/>
            <person name="Ng V."/>
            <person name="Grigoriev I.V."/>
            <person name="Jackson S.A."/>
            <person name="Sutton T.D.S."/>
            <person name="Dobson A.D.W."/>
            <person name="Rama T."/>
        </authorList>
    </citation>
    <scope>NUCLEOTIDE SEQUENCE</scope>
    <source>
        <strain evidence="2">TRa018bII</strain>
    </source>
</reference>
<gene>
    <name evidence="2" type="ORF">BJ875DRAFT_494805</name>
</gene>
<organism evidence="2 3">
    <name type="scientific">Amylocarpus encephaloides</name>
    <dbReference type="NCBI Taxonomy" id="45428"/>
    <lineage>
        <taxon>Eukaryota</taxon>
        <taxon>Fungi</taxon>
        <taxon>Dikarya</taxon>
        <taxon>Ascomycota</taxon>
        <taxon>Pezizomycotina</taxon>
        <taxon>Leotiomycetes</taxon>
        <taxon>Helotiales</taxon>
        <taxon>Helotiales incertae sedis</taxon>
        <taxon>Amylocarpus</taxon>
    </lineage>
</organism>
<dbReference type="EMBL" id="MU251425">
    <property type="protein sequence ID" value="KAG9235685.1"/>
    <property type="molecule type" value="Genomic_DNA"/>
</dbReference>
<evidence type="ECO:0000313" key="3">
    <source>
        <dbReference type="Proteomes" id="UP000824998"/>
    </source>
</evidence>
<dbReference type="InterPro" id="IPR045518">
    <property type="entry name" value="2EXR"/>
</dbReference>
<proteinExistence type="predicted"/>
<evidence type="ECO:0000259" key="1">
    <source>
        <dbReference type="Pfam" id="PF20150"/>
    </source>
</evidence>
<comment type="caution">
    <text evidence="2">The sequence shown here is derived from an EMBL/GenBank/DDBJ whole genome shotgun (WGS) entry which is preliminary data.</text>
</comment>